<sequence>MLSIFSRWPTADQLPPPLDSLEELHQYKPAIAIAFGALVGAVVLLFVWKLLNYLFGWEGEAFKEGWEQLSSNVLLTNENFLVDFFQDIGPVASDRCLIDDGRDRELSRRENEILRRERELHRQLISFEQRRARFHRETAQYHAQQAAIHQFQARFGKDLETKGLALRTGAPAISESSERELDVEA</sequence>
<proteinExistence type="predicted"/>
<dbReference type="Proteomes" id="UP001163835">
    <property type="component" value="Unassembled WGS sequence"/>
</dbReference>
<gene>
    <name evidence="1" type="ORF">F5876DRAFT_81723</name>
</gene>
<accession>A0ACC1TLB0</accession>
<evidence type="ECO:0000313" key="1">
    <source>
        <dbReference type="EMBL" id="KAJ3805496.1"/>
    </source>
</evidence>
<dbReference type="EMBL" id="MU795587">
    <property type="protein sequence ID" value="KAJ3805496.1"/>
    <property type="molecule type" value="Genomic_DNA"/>
</dbReference>
<protein>
    <submittedName>
        <fullName evidence="1">Uncharacterized protein</fullName>
    </submittedName>
</protein>
<organism evidence="1 2">
    <name type="scientific">Lentinula aff. lateritia</name>
    <dbReference type="NCBI Taxonomy" id="2804960"/>
    <lineage>
        <taxon>Eukaryota</taxon>
        <taxon>Fungi</taxon>
        <taxon>Dikarya</taxon>
        <taxon>Basidiomycota</taxon>
        <taxon>Agaricomycotina</taxon>
        <taxon>Agaricomycetes</taxon>
        <taxon>Agaricomycetidae</taxon>
        <taxon>Agaricales</taxon>
        <taxon>Marasmiineae</taxon>
        <taxon>Omphalotaceae</taxon>
        <taxon>Lentinula</taxon>
    </lineage>
</organism>
<evidence type="ECO:0000313" key="2">
    <source>
        <dbReference type="Proteomes" id="UP001163835"/>
    </source>
</evidence>
<comment type="caution">
    <text evidence="1">The sequence shown here is derived from an EMBL/GenBank/DDBJ whole genome shotgun (WGS) entry which is preliminary data.</text>
</comment>
<keyword evidence="2" id="KW-1185">Reference proteome</keyword>
<name>A0ACC1TLB0_9AGAR</name>
<reference evidence="1" key="1">
    <citation type="submission" date="2022-09" db="EMBL/GenBank/DDBJ databases">
        <title>A Global Phylogenomic Analysis of the Shiitake Genus Lentinula.</title>
        <authorList>
            <consortium name="DOE Joint Genome Institute"/>
            <person name="Sierra-Patev S."/>
            <person name="Min B."/>
            <person name="Naranjo-Ortiz M."/>
            <person name="Looney B."/>
            <person name="Konkel Z."/>
            <person name="Slot J.C."/>
            <person name="Sakamoto Y."/>
            <person name="Steenwyk J.L."/>
            <person name="Rokas A."/>
            <person name="Carro J."/>
            <person name="Camarero S."/>
            <person name="Ferreira P."/>
            <person name="Molpeceres G."/>
            <person name="Ruiz-Duenas F.J."/>
            <person name="Serrano A."/>
            <person name="Henrissat B."/>
            <person name="Drula E."/>
            <person name="Hughes K.W."/>
            <person name="Mata J.L."/>
            <person name="Ishikawa N.K."/>
            <person name="Vargas-Isla R."/>
            <person name="Ushijima S."/>
            <person name="Smith C.A."/>
            <person name="Ahrendt S."/>
            <person name="Andreopoulos W."/>
            <person name="He G."/>
            <person name="Labutti K."/>
            <person name="Lipzen A."/>
            <person name="Ng V."/>
            <person name="Riley R."/>
            <person name="Sandor L."/>
            <person name="Barry K."/>
            <person name="Martinez A.T."/>
            <person name="Xiao Y."/>
            <person name="Gibbons J.G."/>
            <person name="Terashima K."/>
            <person name="Grigoriev I.V."/>
            <person name="Hibbett D.S."/>
        </authorList>
    </citation>
    <scope>NUCLEOTIDE SEQUENCE</scope>
    <source>
        <strain evidence="1">TMI1499</strain>
    </source>
</reference>